<reference evidence="2 3" key="1">
    <citation type="submission" date="2018-05" db="EMBL/GenBank/DDBJ databases">
        <title>Whole genome sequencing for identification of molecular markers to develop diagnostic detection tools for the regulated plant pathogen Lachnellula willkommii.</title>
        <authorList>
            <person name="Giroux E."/>
            <person name="Bilodeau G."/>
        </authorList>
    </citation>
    <scope>NUCLEOTIDE SEQUENCE [LARGE SCALE GENOMIC DNA]</scope>
    <source>
        <strain evidence="2 3">CBS 625.97</strain>
    </source>
</reference>
<comment type="caution">
    <text evidence="2">The sequence shown here is derived from an EMBL/GenBank/DDBJ whole genome shotgun (WGS) entry which is preliminary data.</text>
</comment>
<feature type="compositionally biased region" description="Basic residues" evidence="1">
    <location>
        <begin position="109"/>
        <end position="127"/>
    </location>
</feature>
<evidence type="ECO:0000256" key="1">
    <source>
        <dbReference type="SAM" id="MobiDB-lite"/>
    </source>
</evidence>
<proteinExistence type="predicted"/>
<evidence type="ECO:0000313" key="2">
    <source>
        <dbReference type="EMBL" id="TVY51664.1"/>
    </source>
</evidence>
<feature type="compositionally biased region" description="Basic residues" evidence="1">
    <location>
        <begin position="79"/>
        <end position="90"/>
    </location>
</feature>
<protein>
    <submittedName>
        <fullName evidence="2">Uncharacterized protein</fullName>
    </submittedName>
</protein>
<dbReference type="EMBL" id="QGMG01000763">
    <property type="protein sequence ID" value="TVY51664.1"/>
    <property type="molecule type" value="Genomic_DNA"/>
</dbReference>
<sequence>MARVLDDGTTQFALQHRFRSIKQDAANMLAGTSIAREYGDGVTGKAVQGYFDRVKKEPHWDRTKTIADISIDGNSKTSTPRKPRTPKGKKAAAQDDGDDEEQEFDTPSKKKTPLNKVKGSRVTKGGRAKQTPSYAGQDVEDDEEEVDDDRNVKMEDVPVSYNGGSGSGDHEYGHSGYAVTGANESENFYNAAEDYGEEYAEDNA</sequence>
<organism evidence="2 3">
    <name type="scientific">Lachnellula cervina</name>
    <dbReference type="NCBI Taxonomy" id="1316786"/>
    <lineage>
        <taxon>Eukaryota</taxon>
        <taxon>Fungi</taxon>
        <taxon>Dikarya</taxon>
        <taxon>Ascomycota</taxon>
        <taxon>Pezizomycotina</taxon>
        <taxon>Leotiomycetes</taxon>
        <taxon>Helotiales</taxon>
        <taxon>Lachnaceae</taxon>
        <taxon>Lachnellula</taxon>
    </lineage>
</organism>
<name>A0A7D8YR04_9HELO</name>
<feature type="compositionally biased region" description="Acidic residues" evidence="1">
    <location>
        <begin position="95"/>
        <end position="104"/>
    </location>
</feature>
<dbReference type="OrthoDB" id="3560778at2759"/>
<feature type="compositionally biased region" description="Acidic residues" evidence="1">
    <location>
        <begin position="138"/>
        <end position="148"/>
    </location>
</feature>
<dbReference type="AlphaFoldDB" id="A0A7D8YR04"/>
<keyword evidence="3" id="KW-1185">Reference proteome</keyword>
<gene>
    <name evidence="2" type="ORF">LCER1_G004684</name>
</gene>
<feature type="region of interest" description="Disordered" evidence="1">
    <location>
        <begin position="65"/>
        <end position="176"/>
    </location>
</feature>
<evidence type="ECO:0000313" key="3">
    <source>
        <dbReference type="Proteomes" id="UP000481288"/>
    </source>
</evidence>
<accession>A0A7D8YR04</accession>
<dbReference type="Proteomes" id="UP000481288">
    <property type="component" value="Unassembled WGS sequence"/>
</dbReference>